<name>A0A7W3SZT6_9ACTN</name>
<reference evidence="8" key="1">
    <citation type="submission" date="2019-10" db="EMBL/GenBank/DDBJ databases">
        <title>Streptomyces sp. nov., a novel actinobacterium isolated from alkaline environment.</title>
        <authorList>
            <person name="Golinska P."/>
        </authorList>
    </citation>
    <scope>NUCLEOTIDE SEQUENCE [LARGE SCALE GENOMIC DNA]</scope>
    <source>
        <strain evidence="8">DSM 42108</strain>
    </source>
</reference>
<evidence type="ECO:0000313" key="7">
    <source>
        <dbReference type="EMBL" id="MBB0228334.1"/>
    </source>
</evidence>
<dbReference type="AlphaFoldDB" id="A0A7W3SZT6"/>
<feature type="transmembrane region" description="Helical" evidence="6">
    <location>
        <begin position="154"/>
        <end position="171"/>
    </location>
</feature>
<evidence type="ECO:0000256" key="5">
    <source>
        <dbReference type="SAM" id="MobiDB-lite"/>
    </source>
</evidence>
<keyword evidence="2 6" id="KW-0812">Transmembrane</keyword>
<comment type="caution">
    <text evidence="7">The sequence shown here is derived from an EMBL/GenBank/DDBJ whole genome shotgun (WGS) entry which is preliminary data.</text>
</comment>
<dbReference type="EMBL" id="VKHS01000020">
    <property type="protein sequence ID" value="MBB0228334.1"/>
    <property type="molecule type" value="Genomic_DNA"/>
</dbReference>
<organism evidence="7 8">
    <name type="scientific">Streptomyces calidiresistens</name>
    <dbReference type="NCBI Taxonomy" id="1485586"/>
    <lineage>
        <taxon>Bacteria</taxon>
        <taxon>Bacillati</taxon>
        <taxon>Actinomycetota</taxon>
        <taxon>Actinomycetes</taxon>
        <taxon>Kitasatosporales</taxon>
        <taxon>Streptomycetaceae</taxon>
        <taxon>Streptomyces</taxon>
    </lineage>
</organism>
<accession>A0A7W3SZT6</accession>
<dbReference type="Proteomes" id="UP000530234">
    <property type="component" value="Unassembled WGS sequence"/>
</dbReference>
<feature type="transmembrane region" description="Helical" evidence="6">
    <location>
        <begin position="122"/>
        <end position="142"/>
    </location>
</feature>
<protein>
    <submittedName>
        <fullName evidence="7">DoxX family membrane protein</fullName>
    </submittedName>
</protein>
<feature type="region of interest" description="Disordered" evidence="5">
    <location>
        <begin position="1"/>
        <end position="29"/>
    </location>
</feature>
<gene>
    <name evidence="7" type="ORF">FOE67_02085</name>
</gene>
<evidence type="ECO:0000256" key="6">
    <source>
        <dbReference type="SAM" id="Phobius"/>
    </source>
</evidence>
<evidence type="ECO:0000256" key="4">
    <source>
        <dbReference type="ARBA" id="ARBA00023136"/>
    </source>
</evidence>
<keyword evidence="8" id="KW-1185">Reference proteome</keyword>
<dbReference type="GO" id="GO:0016020">
    <property type="term" value="C:membrane"/>
    <property type="evidence" value="ECO:0007669"/>
    <property type="project" value="UniProtKB-SubCell"/>
</dbReference>
<evidence type="ECO:0000256" key="3">
    <source>
        <dbReference type="ARBA" id="ARBA00022989"/>
    </source>
</evidence>
<sequence length="210" mass="21956">MGALPYSRTLQPKGKSVTTHPRGRTAPPPGESRFAAALSSLLHRHSITLLRVSVGLLFLWFGALKLVPDASAAEEMASRTMSVITAGHVAPEVSLRALGTMEILIGAGLLTGLLLRLTLAVFLVHMAGTLVALVVLAGEMWQGTVLVPTLAGQYVLKNLVLITAGLAIAAHRPTTPGQRVRSSRGRPAATDTGESPVPETPKVPTPTALT</sequence>
<proteinExistence type="predicted"/>
<feature type="region of interest" description="Disordered" evidence="5">
    <location>
        <begin position="173"/>
        <end position="210"/>
    </location>
</feature>
<evidence type="ECO:0000256" key="2">
    <source>
        <dbReference type="ARBA" id="ARBA00022692"/>
    </source>
</evidence>
<feature type="transmembrane region" description="Helical" evidence="6">
    <location>
        <begin position="48"/>
        <end position="67"/>
    </location>
</feature>
<evidence type="ECO:0000256" key="1">
    <source>
        <dbReference type="ARBA" id="ARBA00004141"/>
    </source>
</evidence>
<keyword evidence="4 6" id="KW-0472">Membrane</keyword>
<dbReference type="Pfam" id="PF07681">
    <property type="entry name" value="DoxX"/>
    <property type="match status" value="1"/>
</dbReference>
<keyword evidence="3 6" id="KW-1133">Transmembrane helix</keyword>
<evidence type="ECO:0000313" key="8">
    <source>
        <dbReference type="Proteomes" id="UP000530234"/>
    </source>
</evidence>
<dbReference type="InterPro" id="IPR032808">
    <property type="entry name" value="DoxX"/>
</dbReference>
<feature type="transmembrane region" description="Helical" evidence="6">
    <location>
        <begin position="97"/>
        <end position="115"/>
    </location>
</feature>
<comment type="subcellular location">
    <subcellularLocation>
        <location evidence="1">Membrane</location>
        <topology evidence="1">Multi-pass membrane protein</topology>
    </subcellularLocation>
</comment>